<dbReference type="InterPro" id="IPR029062">
    <property type="entry name" value="Class_I_gatase-like"/>
</dbReference>
<dbReference type="Gene3D" id="3.30.710.10">
    <property type="entry name" value="Potassium Channel Kv1.1, Chain A"/>
    <property type="match status" value="1"/>
</dbReference>
<accession>A0AAV7YBI7</accession>
<feature type="domain" description="BTB" evidence="1">
    <location>
        <begin position="21"/>
        <end position="93"/>
    </location>
</feature>
<organism evidence="2 3">
    <name type="scientific">Anaeramoeba flamelloides</name>
    <dbReference type="NCBI Taxonomy" id="1746091"/>
    <lineage>
        <taxon>Eukaryota</taxon>
        <taxon>Metamonada</taxon>
        <taxon>Anaeramoebidae</taxon>
        <taxon>Anaeramoeba</taxon>
    </lineage>
</organism>
<dbReference type="SUPFAM" id="SSF52317">
    <property type="entry name" value="Class I glutamine amidotransferase-like"/>
    <property type="match status" value="1"/>
</dbReference>
<proteinExistence type="predicted"/>
<reference evidence="2" key="1">
    <citation type="submission" date="2022-08" db="EMBL/GenBank/DDBJ databases">
        <title>Novel sulphate-reducing endosymbionts in the free-living metamonad Anaeramoeba.</title>
        <authorList>
            <person name="Jerlstrom-Hultqvist J."/>
            <person name="Cepicka I."/>
            <person name="Gallot-Lavallee L."/>
            <person name="Salas-Leiva D."/>
            <person name="Curtis B.A."/>
            <person name="Zahonova K."/>
            <person name="Pipaliya S."/>
            <person name="Dacks J."/>
            <person name="Roger A.J."/>
        </authorList>
    </citation>
    <scope>NUCLEOTIDE SEQUENCE</scope>
    <source>
        <strain evidence="2">Busselton2</strain>
    </source>
</reference>
<evidence type="ECO:0000259" key="1">
    <source>
        <dbReference type="PROSITE" id="PS50097"/>
    </source>
</evidence>
<dbReference type="AlphaFoldDB" id="A0AAV7YBI7"/>
<dbReference type="InterPro" id="IPR011333">
    <property type="entry name" value="SKP1/BTB/POZ_sf"/>
</dbReference>
<dbReference type="SUPFAM" id="SSF54695">
    <property type="entry name" value="POZ domain"/>
    <property type="match status" value="1"/>
</dbReference>
<dbReference type="Proteomes" id="UP001146793">
    <property type="component" value="Unassembled WGS sequence"/>
</dbReference>
<name>A0AAV7YBI7_9EUKA</name>
<comment type="caution">
    <text evidence="2">The sequence shown here is derived from an EMBL/GenBank/DDBJ whole genome shotgun (WGS) entry which is preliminary data.</text>
</comment>
<dbReference type="SMART" id="SM00225">
    <property type="entry name" value="BTB"/>
    <property type="match status" value="1"/>
</dbReference>
<gene>
    <name evidence="2" type="ORF">M0812_26747</name>
</gene>
<dbReference type="EMBL" id="JANTQA010000063">
    <property type="protein sequence ID" value="KAJ3427167.1"/>
    <property type="molecule type" value="Genomic_DNA"/>
</dbReference>
<evidence type="ECO:0000313" key="2">
    <source>
        <dbReference type="EMBL" id="KAJ3427167.1"/>
    </source>
</evidence>
<dbReference type="PANTHER" id="PTHR45774:SF3">
    <property type="entry name" value="BTB (POZ) DOMAIN-CONTAINING 2B-RELATED"/>
    <property type="match status" value="1"/>
</dbReference>
<dbReference type="PROSITE" id="PS50097">
    <property type="entry name" value="BTB"/>
    <property type="match status" value="1"/>
</dbReference>
<evidence type="ECO:0000313" key="3">
    <source>
        <dbReference type="Proteomes" id="UP001146793"/>
    </source>
</evidence>
<dbReference type="Pfam" id="PF00651">
    <property type="entry name" value="BTB"/>
    <property type="match status" value="1"/>
</dbReference>
<protein>
    <submittedName>
        <fullName evidence="2">Pep-cterm sorting domain-containing protein</fullName>
    </submittedName>
</protein>
<sequence length="499" mass="56519">MTNRDNINDVLTSLINNKEIADVKFVIGKEKKEYYCNKLFLQNCSPVWKEQLYDPEWRNKTQDFVTLEISDVESEIFLVLLQYVYTRKPVLTDRNCLRVQEAADKFKIDGLGAMAMLFMTKNISPQNCFDILKKAQGYKDALLEAKVFDFLMRDEGVFKVANILEGVKEENIKSILGFRRCSSSEYDIFQRVLEWGKWKLKEAGIEESPEALKDVLSGLLPLVKLILMGPEQLKEIKALKLYQTKVIFDYSLNLIDRYKGRSFKTSRGIPGLSKETIKVLHLSANTENWIKDLKESILCTGLTNYTYISAQRTTPTVETLKKYHVVWVNSGNSFQNPTQLGDNLAKYVDAGGSVVIGGVHTLRSDNANWVMKGKLATGNYLPFKKGSLVQNKRCTLKTIVEKDHMVMRGVKTFDGGRYSSHVNTSLNSGGITICKWSDDHILIAEKPREMGNTVVAINIRPASSKVDGSWWDVNTDGRLLIGNSVEYAGKMSKIELAQK</sequence>
<dbReference type="InterPro" id="IPR000210">
    <property type="entry name" value="BTB/POZ_dom"/>
</dbReference>
<dbReference type="PANTHER" id="PTHR45774">
    <property type="entry name" value="BTB/POZ DOMAIN-CONTAINING"/>
    <property type="match status" value="1"/>
</dbReference>